<dbReference type="Gene3D" id="3.40.190.10">
    <property type="entry name" value="Periplasmic binding protein-like II"/>
    <property type="match status" value="2"/>
</dbReference>
<dbReference type="InterPro" id="IPR000847">
    <property type="entry name" value="LysR_HTH_N"/>
</dbReference>
<evidence type="ECO:0000256" key="2">
    <source>
        <dbReference type="ARBA" id="ARBA00023015"/>
    </source>
</evidence>
<dbReference type="PANTHER" id="PTHR30126:SF40">
    <property type="entry name" value="HTH-TYPE TRANSCRIPTIONAL REGULATOR GLTR"/>
    <property type="match status" value="1"/>
</dbReference>
<dbReference type="GO" id="GO:0003700">
    <property type="term" value="F:DNA-binding transcription factor activity"/>
    <property type="evidence" value="ECO:0007669"/>
    <property type="project" value="InterPro"/>
</dbReference>
<evidence type="ECO:0000256" key="4">
    <source>
        <dbReference type="ARBA" id="ARBA00023163"/>
    </source>
</evidence>
<keyword evidence="3" id="KW-0238">DNA-binding</keyword>
<keyword evidence="2" id="KW-0805">Transcription regulation</keyword>
<evidence type="ECO:0000256" key="3">
    <source>
        <dbReference type="ARBA" id="ARBA00023125"/>
    </source>
</evidence>
<dbReference type="GO" id="GO:0000976">
    <property type="term" value="F:transcription cis-regulatory region binding"/>
    <property type="evidence" value="ECO:0007669"/>
    <property type="project" value="TreeGrafter"/>
</dbReference>
<keyword evidence="7" id="KW-1185">Reference proteome</keyword>
<dbReference type="Pfam" id="PF00126">
    <property type="entry name" value="HTH_1"/>
    <property type="match status" value="1"/>
</dbReference>
<dbReference type="InterPro" id="IPR036388">
    <property type="entry name" value="WH-like_DNA-bd_sf"/>
</dbReference>
<dbReference type="PRINTS" id="PR00039">
    <property type="entry name" value="HTHLYSR"/>
</dbReference>
<keyword evidence="4" id="KW-0804">Transcription</keyword>
<accession>A0A1P8WQU4</accession>
<evidence type="ECO:0000313" key="7">
    <source>
        <dbReference type="Proteomes" id="UP000187735"/>
    </source>
</evidence>
<dbReference type="Proteomes" id="UP000187735">
    <property type="component" value="Chromosome"/>
</dbReference>
<name>A0A1P8WQU4_9PLAN</name>
<dbReference type="SUPFAM" id="SSF46785">
    <property type="entry name" value="Winged helix' DNA-binding domain"/>
    <property type="match status" value="1"/>
</dbReference>
<dbReference type="STRING" id="1891926.Fuma_06104"/>
<dbReference type="EMBL" id="CP017641">
    <property type="protein sequence ID" value="APZ96435.1"/>
    <property type="molecule type" value="Genomic_DNA"/>
</dbReference>
<evidence type="ECO:0000259" key="5">
    <source>
        <dbReference type="PROSITE" id="PS50931"/>
    </source>
</evidence>
<dbReference type="KEGG" id="fmr:Fuma_06104"/>
<dbReference type="InterPro" id="IPR036390">
    <property type="entry name" value="WH_DNA-bd_sf"/>
</dbReference>
<reference evidence="6 7" key="1">
    <citation type="journal article" date="2016" name="Front. Microbiol.">
        <title>Fuerstia marisgermanicae gen. nov., sp. nov., an Unusual Member of the Phylum Planctomycetes from the German Wadden Sea.</title>
        <authorList>
            <person name="Kohn T."/>
            <person name="Heuer A."/>
            <person name="Jogler M."/>
            <person name="Vollmers J."/>
            <person name="Boedeker C."/>
            <person name="Bunk B."/>
            <person name="Rast P."/>
            <person name="Borchert D."/>
            <person name="Glockner I."/>
            <person name="Freese H.M."/>
            <person name="Klenk H.P."/>
            <person name="Overmann J."/>
            <person name="Kaster A.K."/>
            <person name="Rohde M."/>
            <person name="Wiegand S."/>
            <person name="Jogler C."/>
        </authorList>
    </citation>
    <scope>NUCLEOTIDE SEQUENCE [LARGE SCALE GENOMIC DNA]</scope>
    <source>
        <strain evidence="6 7">NH11</strain>
    </source>
</reference>
<dbReference type="SUPFAM" id="SSF53850">
    <property type="entry name" value="Periplasmic binding protein-like II"/>
    <property type="match status" value="1"/>
</dbReference>
<proteinExistence type="inferred from homology"/>
<dbReference type="RefSeq" id="WP_077027463.1">
    <property type="nucleotide sequence ID" value="NZ_CP017641.1"/>
</dbReference>
<feature type="domain" description="HTH lysR-type" evidence="5">
    <location>
        <begin position="1"/>
        <end position="63"/>
    </location>
</feature>
<dbReference type="OrthoDB" id="9785745at2"/>
<dbReference type="Pfam" id="PF03466">
    <property type="entry name" value="LysR_substrate"/>
    <property type="match status" value="1"/>
</dbReference>
<evidence type="ECO:0000313" key="6">
    <source>
        <dbReference type="EMBL" id="APZ96435.1"/>
    </source>
</evidence>
<dbReference type="AlphaFoldDB" id="A0A1P8WQU4"/>
<dbReference type="CDD" id="cd08420">
    <property type="entry name" value="PBP2_CysL_like"/>
    <property type="match status" value="1"/>
</dbReference>
<dbReference type="PROSITE" id="PS50931">
    <property type="entry name" value="HTH_LYSR"/>
    <property type="match status" value="1"/>
</dbReference>
<evidence type="ECO:0000256" key="1">
    <source>
        <dbReference type="ARBA" id="ARBA00009437"/>
    </source>
</evidence>
<protein>
    <submittedName>
        <fullName evidence="6">HTH-type transcriptional activator CmpR</fullName>
    </submittedName>
</protein>
<dbReference type="Gene3D" id="1.10.10.10">
    <property type="entry name" value="Winged helix-like DNA-binding domain superfamily/Winged helix DNA-binding domain"/>
    <property type="match status" value="1"/>
</dbReference>
<dbReference type="InterPro" id="IPR005119">
    <property type="entry name" value="LysR_subst-bd"/>
</dbReference>
<organism evidence="6 7">
    <name type="scientific">Fuerstiella marisgermanici</name>
    <dbReference type="NCBI Taxonomy" id="1891926"/>
    <lineage>
        <taxon>Bacteria</taxon>
        <taxon>Pseudomonadati</taxon>
        <taxon>Planctomycetota</taxon>
        <taxon>Planctomycetia</taxon>
        <taxon>Planctomycetales</taxon>
        <taxon>Planctomycetaceae</taxon>
        <taxon>Fuerstiella</taxon>
    </lineage>
</organism>
<sequence>MNHLDAQLPHLETFSVAAELCSFTGAGKTLKLTQAAVSQRIRALECSIGKPLFHRQGGRVSLTDAGIQLYGYAQQILNLHREARQAVAGEEVPLHGNLSLAASSIPGQHLLPAGLCVFRNRFPDVAVRASIEDSMAVLDRVESGQAHLGLVGQQTERGHFHFRPFVSDELLLIVNADDRWKKRQRIRLPDLLRRPIVLRESGSGSRWCLQQALLRKGHTLDDLNVTLELGSNEAVKEAVLNNTGIAVLSRLAVQRELDDGRLISLKIQDVDLVRDLFVVSDTRHALPRSAQTFLQFWLASHCTASA</sequence>
<dbReference type="PANTHER" id="PTHR30126">
    <property type="entry name" value="HTH-TYPE TRANSCRIPTIONAL REGULATOR"/>
    <property type="match status" value="1"/>
</dbReference>
<gene>
    <name evidence="6" type="primary">cmpR</name>
    <name evidence="6" type="ORF">Fuma_06104</name>
</gene>
<comment type="similarity">
    <text evidence="1">Belongs to the LysR transcriptional regulatory family.</text>
</comment>